<evidence type="ECO:0000313" key="2">
    <source>
        <dbReference type="Proteomes" id="UP000674234"/>
    </source>
</evidence>
<sequence>MTPAVTRPRRVPFEPVRRILGFDARGLVSLVLWVTRRRDGVSPGAVPVAYAGEQVPSALILLFVLAVETPAAEVLLRALGAPAALRALVLVADLYSIVFCLAVHAACVTRPHVVSETELRIRYGVFFDARIPRELISSVRTARDDNEPGMVSVRDGRLGVAVGSRTNVVVRLAGPVTVTRPLGRHADVIEVRFFADAPHTVTAALRRPAG</sequence>
<proteinExistence type="predicted"/>
<evidence type="ECO:0000313" key="1">
    <source>
        <dbReference type="EMBL" id="MBP2703632.1"/>
    </source>
</evidence>
<gene>
    <name evidence="1" type="ORF">JOL79_07440</name>
</gene>
<dbReference type="RefSeq" id="WP_210154931.1">
    <property type="nucleotide sequence ID" value="NZ_JAFCNB010000003.1"/>
</dbReference>
<dbReference type="EMBL" id="JAFCNB010000003">
    <property type="protein sequence ID" value="MBP2703632.1"/>
    <property type="molecule type" value="Genomic_DNA"/>
</dbReference>
<dbReference type="AlphaFoldDB" id="A0A941AIA8"/>
<accession>A0A941AIA8</accession>
<keyword evidence="2" id="KW-1185">Reference proteome</keyword>
<reference evidence="1" key="1">
    <citation type="submission" date="2021-02" db="EMBL/GenBank/DDBJ databases">
        <title>Draft genome sequence of Microbispora sp. RL4-1S isolated from rice leaves in Thailand.</title>
        <authorList>
            <person name="Muangham S."/>
            <person name="Duangmal K."/>
        </authorList>
    </citation>
    <scope>NUCLEOTIDE SEQUENCE</scope>
    <source>
        <strain evidence="1">RL4-1S</strain>
    </source>
</reference>
<organism evidence="1 2">
    <name type="scientific">Microbispora oryzae</name>
    <dbReference type="NCBI Taxonomy" id="2806554"/>
    <lineage>
        <taxon>Bacteria</taxon>
        <taxon>Bacillati</taxon>
        <taxon>Actinomycetota</taxon>
        <taxon>Actinomycetes</taxon>
        <taxon>Streptosporangiales</taxon>
        <taxon>Streptosporangiaceae</taxon>
        <taxon>Microbispora</taxon>
    </lineage>
</organism>
<dbReference type="Proteomes" id="UP000674234">
    <property type="component" value="Unassembled WGS sequence"/>
</dbReference>
<name>A0A941AIA8_9ACTN</name>
<protein>
    <submittedName>
        <fullName evidence="1">Uncharacterized protein</fullName>
    </submittedName>
</protein>
<comment type="caution">
    <text evidence="1">The sequence shown here is derived from an EMBL/GenBank/DDBJ whole genome shotgun (WGS) entry which is preliminary data.</text>
</comment>